<evidence type="ECO:0000313" key="8">
    <source>
        <dbReference type="Proteomes" id="UP001236507"/>
    </source>
</evidence>
<evidence type="ECO:0000256" key="2">
    <source>
        <dbReference type="ARBA" id="ARBA00022676"/>
    </source>
</evidence>
<keyword evidence="4" id="KW-0812">Transmembrane</keyword>
<feature type="transmembrane region" description="Helical" evidence="4">
    <location>
        <begin position="399"/>
        <end position="419"/>
    </location>
</feature>
<organism evidence="7 8">
    <name type="scientific">Flectobacillus roseus</name>
    <dbReference type="NCBI Taxonomy" id="502259"/>
    <lineage>
        <taxon>Bacteria</taxon>
        <taxon>Pseudomonadati</taxon>
        <taxon>Bacteroidota</taxon>
        <taxon>Cytophagia</taxon>
        <taxon>Cytophagales</taxon>
        <taxon>Flectobacillaceae</taxon>
        <taxon>Flectobacillus</taxon>
    </lineage>
</organism>
<keyword evidence="8" id="KW-1185">Reference proteome</keyword>
<feature type="domain" description="Glycosyltransferase 2-like" evidence="5">
    <location>
        <begin position="103"/>
        <end position="189"/>
    </location>
</feature>
<dbReference type="EMBL" id="JASHIF010000023">
    <property type="protein sequence ID" value="MDI9861911.1"/>
    <property type="molecule type" value="Genomic_DNA"/>
</dbReference>
<evidence type="ECO:0000259" key="5">
    <source>
        <dbReference type="Pfam" id="PF00535"/>
    </source>
</evidence>
<evidence type="ECO:0000256" key="3">
    <source>
        <dbReference type="ARBA" id="ARBA00022679"/>
    </source>
</evidence>
<keyword evidence="3" id="KW-0808">Transferase</keyword>
<feature type="transmembrane region" description="Helical" evidence="4">
    <location>
        <begin position="345"/>
        <end position="378"/>
    </location>
</feature>
<evidence type="ECO:0000259" key="6">
    <source>
        <dbReference type="Pfam" id="PF13632"/>
    </source>
</evidence>
<feature type="domain" description="Glycosyltransferase 2-like" evidence="6">
    <location>
        <begin position="216"/>
        <end position="369"/>
    </location>
</feature>
<feature type="domain" description="Glycosyltransferase 2-like" evidence="5">
    <location>
        <begin position="34"/>
        <end position="83"/>
    </location>
</feature>
<comment type="similarity">
    <text evidence="1">Belongs to the glycosyltransferase 2 family.</text>
</comment>
<keyword evidence="4" id="KW-1133">Transmembrane helix</keyword>
<dbReference type="Pfam" id="PF13632">
    <property type="entry name" value="Glyco_trans_2_3"/>
    <property type="match status" value="1"/>
</dbReference>
<sequence>MSVRSWKVLKHHKQANLNIDFNAFRQNPYLPSISVVAPAYNEGVTIVENIRSLLSLGYNNLTLIIVNDGSKDDTLEKAIKFYDLEKVDYYFEYRLPCNEIKAIYKSKNKAFKKLIVVDKANGGKADALNAGINVSYSDYFACVDVDCLLEENAFEHLIYPVINSHKEVVAVGGIVWLNNDAEVYHGHMVKLQIPNKFLPRIQLIEYFRAFLLGRTAWSSINGLLLISGAFGIFHRERVIEVGGYNKKTVGEDMELVIRLHKLMLNNKIPYEVAYVPTPLCWTEAPVTKTILSRQRNRWARGTAECLMLHRDMIGRKKYGIIGMLSFPYWLIAEWFGPFIEAFGLIFTLVMILLGYINIYFFVAMLGLVFSMSLFFSILAIQAQETFFNRYSEPKEIGRLFITAVLEPFIYHPLTVYWAIKGNYDLFFKKTHSWGEMTRTGYAPATAPKKP</sequence>
<dbReference type="InterPro" id="IPR001173">
    <property type="entry name" value="Glyco_trans_2-like"/>
</dbReference>
<dbReference type="PANTHER" id="PTHR43630:SF1">
    <property type="entry name" value="POLY-BETA-1,6-N-ACETYL-D-GLUCOSAMINE SYNTHASE"/>
    <property type="match status" value="1"/>
</dbReference>
<evidence type="ECO:0000256" key="4">
    <source>
        <dbReference type="SAM" id="Phobius"/>
    </source>
</evidence>
<proteinExistence type="inferred from homology"/>
<gene>
    <name evidence="7" type="ORF">QM524_22000</name>
</gene>
<dbReference type="Pfam" id="PF00535">
    <property type="entry name" value="Glycos_transf_2"/>
    <property type="match status" value="2"/>
</dbReference>
<dbReference type="PANTHER" id="PTHR43630">
    <property type="entry name" value="POLY-BETA-1,6-N-ACETYL-D-GLUCOSAMINE SYNTHASE"/>
    <property type="match status" value="1"/>
</dbReference>
<dbReference type="CDD" id="cd06423">
    <property type="entry name" value="CESA_like"/>
    <property type="match status" value="1"/>
</dbReference>
<accession>A0ABT6YFI3</accession>
<dbReference type="SUPFAM" id="SSF53448">
    <property type="entry name" value="Nucleotide-diphospho-sugar transferases"/>
    <property type="match status" value="1"/>
</dbReference>
<keyword evidence="4" id="KW-0472">Membrane</keyword>
<comment type="caution">
    <text evidence="7">The sequence shown here is derived from an EMBL/GenBank/DDBJ whole genome shotgun (WGS) entry which is preliminary data.</text>
</comment>
<name>A0ABT6YFI3_9BACT</name>
<keyword evidence="2" id="KW-0328">Glycosyltransferase</keyword>
<evidence type="ECO:0000256" key="1">
    <source>
        <dbReference type="ARBA" id="ARBA00006739"/>
    </source>
</evidence>
<dbReference type="Proteomes" id="UP001236507">
    <property type="component" value="Unassembled WGS sequence"/>
</dbReference>
<reference evidence="7 8" key="1">
    <citation type="submission" date="2023-05" db="EMBL/GenBank/DDBJ databases">
        <title>Novel species of genus Flectobacillus isolated from stream in China.</title>
        <authorList>
            <person name="Lu H."/>
        </authorList>
    </citation>
    <scope>NUCLEOTIDE SEQUENCE [LARGE SCALE GENOMIC DNA]</scope>
    <source>
        <strain evidence="7 8">KCTC 42575</strain>
    </source>
</reference>
<protein>
    <submittedName>
        <fullName evidence="7">Glycosyltransferase family 2 protein</fullName>
    </submittedName>
</protein>
<evidence type="ECO:0000313" key="7">
    <source>
        <dbReference type="EMBL" id="MDI9861911.1"/>
    </source>
</evidence>
<dbReference type="InterPro" id="IPR029044">
    <property type="entry name" value="Nucleotide-diphossugar_trans"/>
</dbReference>
<dbReference type="RefSeq" id="WP_205749570.1">
    <property type="nucleotide sequence ID" value="NZ_JASHIF010000023.1"/>
</dbReference>
<dbReference type="Gene3D" id="3.90.550.10">
    <property type="entry name" value="Spore Coat Polysaccharide Biosynthesis Protein SpsA, Chain A"/>
    <property type="match status" value="1"/>
</dbReference>